<dbReference type="InterPro" id="IPR024632">
    <property type="entry name" value="PLipase_D_C"/>
</dbReference>
<dbReference type="EMBL" id="PKPP01000048">
    <property type="protein sequence ID" value="PWA98800.1"/>
    <property type="molecule type" value="Genomic_DNA"/>
</dbReference>
<dbReference type="STRING" id="35608.A0A2U1QLB9"/>
<comment type="caution">
    <text evidence="2">The sequence shown here is derived from an EMBL/GenBank/DDBJ whole genome shotgun (WGS) entry which is preliminary data.</text>
</comment>
<keyword evidence="3" id="KW-1185">Reference proteome</keyword>
<feature type="domain" description="Phospholipase D C-terminal" evidence="1">
    <location>
        <begin position="61"/>
        <end position="104"/>
    </location>
</feature>
<accession>A0A2U1QLB9</accession>
<reference evidence="2 3" key="1">
    <citation type="journal article" date="2018" name="Mol. Plant">
        <title>The genome of Artemisia annua provides insight into the evolution of Asteraceae family and artemisinin biosynthesis.</title>
        <authorList>
            <person name="Shen Q."/>
            <person name="Zhang L."/>
            <person name="Liao Z."/>
            <person name="Wang S."/>
            <person name="Yan T."/>
            <person name="Shi P."/>
            <person name="Liu M."/>
            <person name="Fu X."/>
            <person name="Pan Q."/>
            <person name="Wang Y."/>
            <person name="Lv Z."/>
            <person name="Lu X."/>
            <person name="Zhang F."/>
            <person name="Jiang W."/>
            <person name="Ma Y."/>
            <person name="Chen M."/>
            <person name="Hao X."/>
            <person name="Li L."/>
            <person name="Tang Y."/>
            <person name="Lv G."/>
            <person name="Zhou Y."/>
            <person name="Sun X."/>
            <person name="Brodelius P.E."/>
            <person name="Rose J.K.C."/>
            <person name="Tang K."/>
        </authorList>
    </citation>
    <scope>NUCLEOTIDE SEQUENCE [LARGE SCALE GENOMIC DNA]</scope>
    <source>
        <strain evidence="3">cv. Huhao1</strain>
        <tissue evidence="2">Leaf</tissue>
    </source>
</reference>
<dbReference type="AlphaFoldDB" id="A0A2U1QLB9"/>
<dbReference type="Pfam" id="PF12357">
    <property type="entry name" value="PLD_C"/>
    <property type="match status" value="1"/>
</dbReference>
<evidence type="ECO:0000259" key="1">
    <source>
        <dbReference type="Pfam" id="PF12357"/>
    </source>
</evidence>
<protein>
    <submittedName>
        <fullName evidence="2">Phospholipase D gamma 1</fullName>
    </submittedName>
</protein>
<organism evidence="2 3">
    <name type="scientific">Artemisia annua</name>
    <name type="common">Sweet wormwood</name>
    <dbReference type="NCBI Taxonomy" id="35608"/>
    <lineage>
        <taxon>Eukaryota</taxon>
        <taxon>Viridiplantae</taxon>
        <taxon>Streptophyta</taxon>
        <taxon>Embryophyta</taxon>
        <taxon>Tracheophyta</taxon>
        <taxon>Spermatophyta</taxon>
        <taxon>Magnoliopsida</taxon>
        <taxon>eudicotyledons</taxon>
        <taxon>Gunneridae</taxon>
        <taxon>Pentapetalae</taxon>
        <taxon>asterids</taxon>
        <taxon>campanulids</taxon>
        <taxon>Asterales</taxon>
        <taxon>Asteraceae</taxon>
        <taxon>Asteroideae</taxon>
        <taxon>Anthemideae</taxon>
        <taxon>Artemisiinae</taxon>
        <taxon>Artemisia</taxon>
    </lineage>
</organism>
<proteinExistence type="predicted"/>
<name>A0A2U1QLB9_ARTAN</name>
<dbReference type="Proteomes" id="UP000245207">
    <property type="component" value="Unassembled WGS sequence"/>
</dbReference>
<evidence type="ECO:0000313" key="2">
    <source>
        <dbReference type="EMBL" id="PWA98800.1"/>
    </source>
</evidence>
<sequence>MFRCSRQAQDHCKLQFAFGIIHEMFLSTVIVKVATMGLYMSSKCTGACYLLLDNMFCPLSDYLGADFQKSTAHLLKYPVEVDRVCQVKPLPGCPNLPDMGGSIVAFLWTFKKTSPFDIRCI</sequence>
<evidence type="ECO:0000313" key="3">
    <source>
        <dbReference type="Proteomes" id="UP000245207"/>
    </source>
</evidence>
<gene>
    <name evidence="2" type="ORF">CTI12_AA008490</name>
</gene>